<accession>A0ACC7N335</accession>
<proteinExistence type="predicted"/>
<comment type="caution">
    <text evidence="1">The sequence shown here is derived from an EMBL/GenBank/DDBJ whole genome shotgun (WGS) entry which is preliminary data.</text>
</comment>
<keyword evidence="2" id="KW-1185">Reference proteome</keyword>
<evidence type="ECO:0000313" key="1">
    <source>
        <dbReference type="EMBL" id="MFM0101972.1"/>
    </source>
</evidence>
<evidence type="ECO:0000313" key="2">
    <source>
        <dbReference type="Proteomes" id="UP001629235"/>
    </source>
</evidence>
<reference evidence="1 2" key="1">
    <citation type="journal article" date="2024" name="Chem. Sci.">
        <title>Discovery of megapolipeptins by genome mining of a Burkholderiales bacteria collection.</title>
        <authorList>
            <person name="Paulo B.S."/>
            <person name="Recchia M.J.J."/>
            <person name="Lee S."/>
            <person name="Fergusson C.H."/>
            <person name="Romanowski S.B."/>
            <person name="Hernandez A."/>
            <person name="Krull N."/>
            <person name="Liu D.Y."/>
            <person name="Cavanagh H."/>
            <person name="Bos A."/>
            <person name="Gray C.A."/>
            <person name="Murphy B.T."/>
            <person name="Linington R.G."/>
            <person name="Eustaquio A.S."/>
        </authorList>
    </citation>
    <scope>NUCLEOTIDE SEQUENCE [LARGE SCALE GENOMIC DNA]</scope>
    <source>
        <strain evidence="1 2">RL18-126-BIB-B</strain>
    </source>
</reference>
<protein>
    <submittedName>
        <fullName evidence="1">Uncharacterized protein</fullName>
    </submittedName>
</protein>
<organism evidence="1 2">
    <name type="scientific">Paraburkholderia rhynchosiae</name>
    <dbReference type="NCBI Taxonomy" id="487049"/>
    <lineage>
        <taxon>Bacteria</taxon>
        <taxon>Pseudomonadati</taxon>
        <taxon>Pseudomonadota</taxon>
        <taxon>Betaproteobacteria</taxon>
        <taxon>Burkholderiales</taxon>
        <taxon>Burkholderiaceae</taxon>
        <taxon>Paraburkholderia</taxon>
    </lineage>
</organism>
<sequence length="68" mass="7143">MNLTKSQAIEIFGSQSEIGRALGISRSAVSLWPDVLDQRRTDELVGAAARLGKSLPDGFVATAEQAAA</sequence>
<dbReference type="Proteomes" id="UP001629235">
    <property type="component" value="Unassembled WGS sequence"/>
</dbReference>
<gene>
    <name evidence="1" type="ORF">PQR01_00290</name>
</gene>
<name>A0ACC7N335_9BURK</name>
<dbReference type="EMBL" id="JAQQDW010000001">
    <property type="protein sequence ID" value="MFM0101972.1"/>
    <property type="molecule type" value="Genomic_DNA"/>
</dbReference>